<dbReference type="PANTHER" id="PTHR30352:SF5">
    <property type="entry name" value="PYRUVATE FORMATE-LYASE 1-ACTIVATING ENZYME"/>
    <property type="match status" value="1"/>
</dbReference>
<gene>
    <name evidence="8" type="primary">amrS</name>
    <name evidence="8" type="ORF">KEG57_31110</name>
</gene>
<dbReference type="CDD" id="cd01335">
    <property type="entry name" value="Radical_SAM"/>
    <property type="match status" value="1"/>
</dbReference>
<comment type="caution">
    <text evidence="8">The sequence shown here is derived from an EMBL/GenBank/DDBJ whole genome shotgun (WGS) entry which is preliminary data.</text>
</comment>
<evidence type="ECO:0000256" key="6">
    <source>
        <dbReference type="PIRSR" id="PIRSR004869-50"/>
    </source>
</evidence>
<keyword evidence="9" id="KW-1185">Reference proteome</keyword>
<dbReference type="PANTHER" id="PTHR30352">
    <property type="entry name" value="PYRUVATE FORMATE-LYASE-ACTIVATING ENZYME"/>
    <property type="match status" value="1"/>
</dbReference>
<accession>A0A9X3X8Z3</accession>
<dbReference type="SUPFAM" id="SSF102114">
    <property type="entry name" value="Radical SAM enzymes"/>
    <property type="match status" value="1"/>
</dbReference>
<reference evidence="8 9" key="1">
    <citation type="submission" date="2021-04" db="EMBL/GenBank/DDBJ databases">
        <title>Genome analysis of Polyangium sp.</title>
        <authorList>
            <person name="Li Y."/>
            <person name="Wang J."/>
        </authorList>
    </citation>
    <scope>NUCLEOTIDE SEQUENCE [LARGE SCALE GENOMIC DNA]</scope>
    <source>
        <strain evidence="8 9">SDU14</strain>
    </source>
</reference>
<proteinExistence type="predicted"/>
<dbReference type="NCBIfam" id="TIGR04337">
    <property type="entry name" value="AmmeMemoSam_rS"/>
    <property type="match status" value="1"/>
</dbReference>
<dbReference type="GO" id="GO:0046872">
    <property type="term" value="F:metal ion binding"/>
    <property type="evidence" value="ECO:0007669"/>
    <property type="project" value="UniProtKB-KW"/>
</dbReference>
<dbReference type="Pfam" id="PF04055">
    <property type="entry name" value="Radical_SAM"/>
    <property type="match status" value="1"/>
</dbReference>
<dbReference type="Gene3D" id="3.20.20.70">
    <property type="entry name" value="Aldolase class I"/>
    <property type="match status" value="1"/>
</dbReference>
<evidence type="ECO:0000256" key="3">
    <source>
        <dbReference type="ARBA" id="ARBA00022723"/>
    </source>
</evidence>
<dbReference type="RefSeq" id="WP_272422815.1">
    <property type="nucleotide sequence ID" value="NZ_JAGTJJ010000025.1"/>
</dbReference>
<dbReference type="SFLD" id="SFLDS00029">
    <property type="entry name" value="Radical_SAM"/>
    <property type="match status" value="1"/>
</dbReference>
<dbReference type="InterPro" id="IPR007197">
    <property type="entry name" value="rSAM"/>
</dbReference>
<evidence type="ECO:0000313" key="9">
    <source>
        <dbReference type="Proteomes" id="UP001151081"/>
    </source>
</evidence>
<evidence type="ECO:0000256" key="5">
    <source>
        <dbReference type="ARBA" id="ARBA00023014"/>
    </source>
</evidence>
<protein>
    <submittedName>
        <fullName evidence="8">AmmeMemoRadiSam system radical SAM enzyme</fullName>
    </submittedName>
</protein>
<dbReference type="InterPro" id="IPR034457">
    <property type="entry name" value="Organic_radical-activating"/>
</dbReference>
<evidence type="ECO:0000313" key="8">
    <source>
        <dbReference type="EMBL" id="MDC3984970.1"/>
    </source>
</evidence>
<keyword evidence="4 6" id="KW-0408">Iron</keyword>
<dbReference type="PIRSF" id="PIRSF004869">
    <property type="entry name" value="PflX_prd"/>
    <property type="match status" value="1"/>
</dbReference>
<keyword evidence="1" id="KW-0004">4Fe-4S</keyword>
<evidence type="ECO:0000256" key="2">
    <source>
        <dbReference type="ARBA" id="ARBA00022691"/>
    </source>
</evidence>
<dbReference type="GO" id="GO:0003824">
    <property type="term" value="F:catalytic activity"/>
    <property type="evidence" value="ECO:0007669"/>
    <property type="project" value="InterPro"/>
</dbReference>
<dbReference type="EMBL" id="JAGTJJ010000025">
    <property type="protein sequence ID" value="MDC3984970.1"/>
    <property type="molecule type" value="Genomic_DNA"/>
</dbReference>
<dbReference type="SFLD" id="SFLDG01101">
    <property type="entry name" value="Uncharacterised_Radical_SAM_Su"/>
    <property type="match status" value="1"/>
</dbReference>
<dbReference type="Proteomes" id="UP001151081">
    <property type="component" value="Unassembled WGS sequence"/>
</dbReference>
<dbReference type="InterPro" id="IPR013785">
    <property type="entry name" value="Aldolase_TIM"/>
</dbReference>
<dbReference type="InterPro" id="IPR016431">
    <property type="entry name" value="Pyrv-formate_lyase-activ_prd"/>
</dbReference>
<feature type="domain" description="Radical SAM core" evidence="7">
    <location>
        <begin position="83"/>
        <end position="232"/>
    </location>
</feature>
<feature type="binding site" evidence="6">
    <location>
        <position position="90"/>
    </location>
    <ligand>
        <name>[4Fe-4S] cluster</name>
        <dbReference type="ChEBI" id="CHEBI:49883"/>
        <note>4Fe-4S-S-AdoMet</note>
    </ligand>
</feature>
<dbReference type="GO" id="GO:0051539">
    <property type="term" value="F:4 iron, 4 sulfur cluster binding"/>
    <property type="evidence" value="ECO:0007669"/>
    <property type="project" value="UniProtKB-KW"/>
</dbReference>
<keyword evidence="2 6" id="KW-0949">S-adenosyl-L-methionine</keyword>
<keyword evidence="3 6" id="KW-0479">Metal-binding</keyword>
<feature type="binding site" evidence="6">
    <location>
        <position position="86"/>
    </location>
    <ligand>
        <name>[4Fe-4S] cluster</name>
        <dbReference type="ChEBI" id="CHEBI:49883"/>
        <note>4Fe-4S-S-AdoMet</note>
    </ligand>
</feature>
<evidence type="ECO:0000259" key="7">
    <source>
        <dbReference type="Pfam" id="PF04055"/>
    </source>
</evidence>
<comment type="cofactor">
    <cofactor evidence="6">
        <name>[4Fe-4S] cluster</name>
        <dbReference type="ChEBI" id="CHEBI:49883"/>
    </cofactor>
    <text evidence="6">Binds 1 [4Fe-4S] cluster. The cluster is coordinated with 3 cysteines and an exchangeable S-adenosyl-L-methionine.</text>
</comment>
<name>A0A9X3X8Z3_9BACT</name>
<dbReference type="InterPro" id="IPR058240">
    <property type="entry name" value="rSAM_sf"/>
</dbReference>
<feature type="binding site" evidence="6">
    <location>
        <position position="93"/>
    </location>
    <ligand>
        <name>[4Fe-4S] cluster</name>
        <dbReference type="ChEBI" id="CHEBI:49883"/>
        <note>4Fe-4S-S-AdoMet</note>
    </ligand>
</feature>
<dbReference type="AlphaFoldDB" id="A0A9X3X8Z3"/>
<dbReference type="InterPro" id="IPR027596">
    <property type="entry name" value="AmmeMemoSam_rS"/>
</dbReference>
<sequence>MTSSPEWRPARFYRTDGARLTCTLCPFACALADGDRGRCHVRQRRGDTMETATYATSVLHAQPIERKPLYHVHPGKTVLTVAAPGCTFACTYCQNFSVSQYGRTNEASWTARPITARELVAACAEKGALLAFSYTEPILAAELTLDVAELRGDARPSILWKTNGFVSPGAARLVAPALLAANVDLKTPADASHRKLTAAPLAPVLEALSIWKECGVWLEISTPLIPGLNTDDASLRALAALVFSFGAETPWHLVRFHPDYRLQDAPPTHPDLLRRAVDIARNVGLAHVYIERALGEEGRNTHCAGCGQAVIRRDVWALAENDLVHGKCPHCSQAIPGRWDEVPT</sequence>
<evidence type="ECO:0000256" key="4">
    <source>
        <dbReference type="ARBA" id="ARBA00023004"/>
    </source>
</evidence>
<evidence type="ECO:0000256" key="1">
    <source>
        <dbReference type="ARBA" id="ARBA00022485"/>
    </source>
</evidence>
<organism evidence="8 9">
    <name type="scientific">Polyangium jinanense</name>
    <dbReference type="NCBI Taxonomy" id="2829994"/>
    <lineage>
        <taxon>Bacteria</taxon>
        <taxon>Pseudomonadati</taxon>
        <taxon>Myxococcota</taxon>
        <taxon>Polyangia</taxon>
        <taxon>Polyangiales</taxon>
        <taxon>Polyangiaceae</taxon>
        <taxon>Polyangium</taxon>
    </lineage>
</organism>
<keyword evidence="5 6" id="KW-0411">Iron-sulfur</keyword>